<feature type="binding site" evidence="11">
    <location>
        <begin position="257"/>
        <end position="258"/>
    </location>
    <ligand>
        <name>substrate</name>
    </ligand>
</feature>
<dbReference type="PROSITE" id="PS00912">
    <property type="entry name" value="DHODEHASE_2"/>
    <property type="match status" value="1"/>
</dbReference>
<dbReference type="HAMAP" id="MF_00225">
    <property type="entry name" value="DHO_dh_type2"/>
    <property type="match status" value="1"/>
</dbReference>
<dbReference type="EMBL" id="CP013200">
    <property type="protein sequence ID" value="ALO66884.1"/>
    <property type="molecule type" value="Genomic_DNA"/>
</dbReference>
<feature type="binding site" evidence="11">
    <location>
        <position position="191"/>
    </location>
    <ligand>
        <name>substrate</name>
    </ligand>
</feature>
<reference evidence="14" key="1">
    <citation type="submission" date="2015-11" db="EMBL/GenBank/DDBJ databases">
        <authorList>
            <person name="Kumar R."/>
            <person name="Singh D."/>
            <person name="Swarnkar M.K."/>
            <person name="Singh A.K."/>
            <person name="Kumar S."/>
        </authorList>
    </citation>
    <scope>NUCLEOTIDE SEQUENCE [LARGE SCALE GENOMIC DNA]</scope>
    <source>
        <strain evidence="14">ERGS4:06</strain>
    </source>
</reference>
<dbReference type="GO" id="GO:0005737">
    <property type="term" value="C:cytoplasm"/>
    <property type="evidence" value="ECO:0007669"/>
    <property type="project" value="InterPro"/>
</dbReference>
<dbReference type="SUPFAM" id="SSF51395">
    <property type="entry name" value="FMN-linked oxidoreductases"/>
    <property type="match status" value="1"/>
</dbReference>
<evidence type="ECO:0000256" key="11">
    <source>
        <dbReference type="HAMAP-Rule" id="MF_00225"/>
    </source>
</evidence>
<organism evidence="13 14">
    <name type="scientific">Arthrobacter alpinus</name>
    <dbReference type="NCBI Taxonomy" id="656366"/>
    <lineage>
        <taxon>Bacteria</taxon>
        <taxon>Bacillati</taxon>
        <taxon>Actinomycetota</taxon>
        <taxon>Actinomycetes</taxon>
        <taxon>Micrococcales</taxon>
        <taxon>Micrococcaceae</taxon>
        <taxon>Arthrobacter</taxon>
    </lineage>
</organism>
<dbReference type="InterPro" id="IPR001295">
    <property type="entry name" value="Dihydroorotate_DH_CS"/>
</dbReference>
<dbReference type="InterPro" id="IPR005720">
    <property type="entry name" value="Dihydroorotate_DH_cat"/>
</dbReference>
<keyword evidence="11" id="KW-1003">Cell membrane</keyword>
<dbReference type="Gene3D" id="3.20.20.70">
    <property type="entry name" value="Aldolase class I"/>
    <property type="match status" value="1"/>
</dbReference>
<evidence type="ECO:0000256" key="5">
    <source>
        <dbReference type="ARBA" id="ARBA00022630"/>
    </source>
</evidence>
<comment type="pathway">
    <text evidence="3 11">Pyrimidine metabolism; UMP biosynthesis via de novo pathway; orotate from (S)-dihydroorotate (quinone route): step 1/1.</text>
</comment>
<feature type="binding site" evidence="11">
    <location>
        <position position="71"/>
    </location>
    <ligand>
        <name>substrate</name>
    </ligand>
</feature>
<dbReference type="GO" id="GO:0106430">
    <property type="term" value="F:dihydroorotate dehydrogenase (quinone) activity"/>
    <property type="evidence" value="ECO:0007669"/>
    <property type="project" value="UniProtKB-EC"/>
</dbReference>
<feature type="binding site" evidence="11">
    <location>
        <position position="256"/>
    </location>
    <ligand>
        <name>FMN</name>
        <dbReference type="ChEBI" id="CHEBI:58210"/>
    </ligand>
</feature>
<accession>A0A0S2LZK5</accession>
<feature type="binding site" evidence="11">
    <location>
        <begin position="67"/>
        <end position="71"/>
    </location>
    <ligand>
        <name>FMN</name>
        <dbReference type="ChEBI" id="CHEBI:58210"/>
    </ligand>
</feature>
<keyword evidence="5 11" id="KW-0285">Flavoprotein</keyword>
<evidence type="ECO:0000256" key="7">
    <source>
        <dbReference type="ARBA" id="ARBA00022975"/>
    </source>
</evidence>
<feature type="domain" description="Dihydroorotate dehydrogenase catalytic" evidence="12">
    <location>
        <begin position="50"/>
        <end position="352"/>
    </location>
</feature>
<keyword evidence="8 11" id="KW-0560">Oxidoreductase</keyword>
<dbReference type="InterPro" id="IPR050074">
    <property type="entry name" value="DHO_dehydrogenase"/>
</dbReference>
<dbReference type="PIRSF" id="PIRSF000164">
    <property type="entry name" value="DHO_oxidase"/>
    <property type="match status" value="1"/>
</dbReference>
<dbReference type="AlphaFoldDB" id="A0A0S2LZK5"/>
<dbReference type="NCBIfam" id="NF003652">
    <property type="entry name" value="PRK05286.2-5"/>
    <property type="match status" value="1"/>
</dbReference>
<comment type="cofactor">
    <cofactor evidence="11">
        <name>FMN</name>
        <dbReference type="ChEBI" id="CHEBI:58210"/>
    </cofactor>
    <text evidence="11">Binds 1 FMN per subunit.</text>
</comment>
<evidence type="ECO:0000256" key="3">
    <source>
        <dbReference type="ARBA" id="ARBA00005161"/>
    </source>
</evidence>
<dbReference type="PANTHER" id="PTHR48109">
    <property type="entry name" value="DIHYDROOROTATE DEHYDROGENASE (QUINONE), MITOCHONDRIAL-RELATED"/>
    <property type="match status" value="1"/>
</dbReference>
<protein>
    <recommendedName>
        <fullName evidence="11">Dihydroorotate dehydrogenase (quinone)</fullName>
        <ecNumber evidence="11">1.3.5.2</ecNumber>
    </recommendedName>
    <alternativeName>
        <fullName evidence="11">DHOdehase</fullName>
        <shortName evidence="11">DHOD</shortName>
        <shortName evidence="11">DHODase</shortName>
    </alternativeName>
    <alternativeName>
        <fullName evidence="11">Dihydroorotate oxidase</fullName>
    </alternativeName>
</protein>
<dbReference type="Proteomes" id="UP000059574">
    <property type="component" value="Chromosome"/>
</dbReference>
<dbReference type="SMR" id="A0A0S2LZK5"/>
<evidence type="ECO:0000259" key="12">
    <source>
        <dbReference type="Pfam" id="PF01180"/>
    </source>
</evidence>
<evidence type="ECO:0000256" key="2">
    <source>
        <dbReference type="ARBA" id="ARBA00004370"/>
    </source>
</evidence>
<evidence type="ECO:0000313" key="13">
    <source>
        <dbReference type="EMBL" id="ALO66884.1"/>
    </source>
</evidence>
<comment type="subcellular location">
    <subcellularLocation>
        <location evidence="11">Cell membrane</location>
        <topology evidence="11">Peripheral membrane protein</topology>
    </subcellularLocation>
    <subcellularLocation>
        <location evidence="2">Membrane</location>
    </subcellularLocation>
</comment>
<dbReference type="EC" id="1.3.5.2" evidence="11"/>
<evidence type="ECO:0000313" key="14">
    <source>
        <dbReference type="Proteomes" id="UP000059574"/>
    </source>
</evidence>
<feature type="binding site" evidence="11">
    <location>
        <position position="153"/>
    </location>
    <ligand>
        <name>FMN</name>
        <dbReference type="ChEBI" id="CHEBI:58210"/>
    </ligand>
</feature>
<dbReference type="PROSITE" id="PS00911">
    <property type="entry name" value="DHODEHASE_1"/>
    <property type="match status" value="1"/>
</dbReference>
<keyword evidence="6 11" id="KW-0288">FMN</keyword>
<feature type="active site" description="Nucleophile" evidence="11">
    <location>
        <position position="189"/>
    </location>
</feature>
<comment type="function">
    <text evidence="1 11">Catalyzes the conversion of dihydroorotate to orotate with quinone as electron acceptor.</text>
</comment>
<reference evidence="13 14" key="2">
    <citation type="journal article" date="2016" name="J. Biotechnol.">
        <title>Complete genome sequence of Arthrobacter alpinus ERGS4:06, a yellow pigmented bacterium tolerant to cold and radiations isolated from Sikkim Himalaya.</title>
        <authorList>
            <person name="Kumar R."/>
            <person name="Singh D."/>
            <person name="Swarnkar M.K."/>
            <person name="Singh A.K."/>
            <person name="Kumar S."/>
        </authorList>
    </citation>
    <scope>NUCLEOTIDE SEQUENCE [LARGE SCALE GENOMIC DNA]</scope>
    <source>
        <strain evidence="13 14">ERGS4:06</strain>
    </source>
</reference>
<dbReference type="GO" id="GO:0006207">
    <property type="term" value="P:'de novo' pyrimidine nucleobase biosynthetic process"/>
    <property type="evidence" value="ECO:0007669"/>
    <property type="project" value="UniProtKB-UniRule"/>
</dbReference>
<comment type="subunit">
    <text evidence="11">Monomer.</text>
</comment>
<dbReference type="RefSeq" id="WP_062288544.1">
    <property type="nucleotide sequence ID" value="NZ_CP013200.1"/>
</dbReference>
<feature type="binding site" evidence="11">
    <location>
        <position position="186"/>
    </location>
    <ligand>
        <name>substrate</name>
    </ligand>
</feature>
<dbReference type="PANTHER" id="PTHR48109:SF4">
    <property type="entry name" value="DIHYDROOROTATE DEHYDROGENASE (QUINONE), MITOCHONDRIAL"/>
    <property type="match status" value="1"/>
</dbReference>
<proteinExistence type="inferred from homology"/>
<feature type="binding site" evidence="11">
    <location>
        <position position="282"/>
    </location>
    <ligand>
        <name>FMN</name>
        <dbReference type="ChEBI" id="CHEBI:58210"/>
    </ligand>
</feature>
<comment type="similarity">
    <text evidence="4 11">Belongs to the dihydroorotate dehydrogenase family. Type 2 subfamily.</text>
</comment>
<dbReference type="GO" id="GO:0044205">
    <property type="term" value="P:'de novo' UMP biosynthetic process"/>
    <property type="evidence" value="ECO:0007669"/>
    <property type="project" value="UniProtKB-UniRule"/>
</dbReference>
<dbReference type="Pfam" id="PF01180">
    <property type="entry name" value="DHO_dh"/>
    <property type="match status" value="1"/>
</dbReference>
<dbReference type="InterPro" id="IPR013785">
    <property type="entry name" value="Aldolase_TIM"/>
</dbReference>
<dbReference type="OrthoDB" id="9802377at2"/>
<name>A0A0S2LZK5_9MICC</name>
<dbReference type="InterPro" id="IPR012135">
    <property type="entry name" value="Dihydroorotate_DH_1_2"/>
</dbReference>
<evidence type="ECO:0000256" key="1">
    <source>
        <dbReference type="ARBA" id="ARBA00003125"/>
    </source>
</evidence>
<dbReference type="CDD" id="cd04738">
    <property type="entry name" value="DHOD_2_like"/>
    <property type="match status" value="1"/>
</dbReference>
<feature type="binding site" evidence="11">
    <location>
        <position position="228"/>
    </location>
    <ligand>
        <name>FMN</name>
        <dbReference type="ChEBI" id="CHEBI:58210"/>
    </ligand>
</feature>
<keyword evidence="7 11" id="KW-0665">Pyrimidine biosynthesis</keyword>
<feature type="binding site" evidence="11">
    <location>
        <begin position="332"/>
        <end position="333"/>
    </location>
    <ligand>
        <name>FMN</name>
        <dbReference type="ChEBI" id="CHEBI:58210"/>
    </ligand>
</feature>
<evidence type="ECO:0000256" key="6">
    <source>
        <dbReference type="ARBA" id="ARBA00022643"/>
    </source>
</evidence>
<dbReference type="GO" id="GO:0005886">
    <property type="term" value="C:plasma membrane"/>
    <property type="evidence" value="ECO:0007669"/>
    <property type="project" value="UniProtKB-SubCell"/>
</dbReference>
<evidence type="ECO:0000256" key="8">
    <source>
        <dbReference type="ARBA" id="ARBA00023002"/>
    </source>
</evidence>
<sequence length="355" mass="37409">MRIYPTVFRLCFSWMDAEKAHKIGFTMIKAIHTVGAGAVLRRLFTPPSSLQTQALGMTFPTPFGLAAGFDKEGQGINALANLGFGHVEVGTITGAAQDGNPQPRLFRLVADRAVINRMGFNNDGAAAVAPRLKEALAGLVKTYPGVRPIIGVNIGKTKVVELEDALDDYLLSARTLAESADYMVVNVSSPNTPGLRLLQDVATLRPLLTGVREAADAAAGRHVPLLVKIAPDLADEDVADVAALALELKLDGIIATNTTISRDGLASPDALVQEKGAGGLSGAPLKARSLAVLRQLKAIVGDQLTLISVGGVETAADVQERLNAGATLVQGYTAFLYEGPFWAARINKELAALRK</sequence>
<feature type="binding site" evidence="11">
    <location>
        <position position="311"/>
    </location>
    <ligand>
        <name>FMN</name>
        <dbReference type="ChEBI" id="CHEBI:58210"/>
    </ligand>
</feature>
<feature type="binding site" evidence="11">
    <location>
        <position position="91"/>
    </location>
    <ligand>
        <name>FMN</name>
        <dbReference type="ChEBI" id="CHEBI:58210"/>
    </ligand>
</feature>
<evidence type="ECO:0000256" key="10">
    <source>
        <dbReference type="ARBA" id="ARBA00048639"/>
    </source>
</evidence>
<dbReference type="UniPathway" id="UPA00070">
    <property type="reaction ID" value="UER00946"/>
</dbReference>
<comment type="catalytic activity">
    <reaction evidence="10 11">
        <text>(S)-dihydroorotate + a quinone = orotate + a quinol</text>
        <dbReference type="Rhea" id="RHEA:30187"/>
        <dbReference type="ChEBI" id="CHEBI:24646"/>
        <dbReference type="ChEBI" id="CHEBI:30839"/>
        <dbReference type="ChEBI" id="CHEBI:30864"/>
        <dbReference type="ChEBI" id="CHEBI:132124"/>
        <dbReference type="EC" id="1.3.5.2"/>
    </reaction>
</comment>
<dbReference type="NCBIfam" id="TIGR01036">
    <property type="entry name" value="pyrD_sub2"/>
    <property type="match status" value="1"/>
</dbReference>
<feature type="binding site" evidence="11">
    <location>
        <position position="186"/>
    </location>
    <ligand>
        <name>FMN</name>
        <dbReference type="ChEBI" id="CHEBI:58210"/>
    </ligand>
</feature>
<evidence type="ECO:0000256" key="4">
    <source>
        <dbReference type="ARBA" id="ARBA00005359"/>
    </source>
</evidence>
<gene>
    <name evidence="11" type="primary">pyrD</name>
    <name evidence="13" type="ORF">AS189_10695</name>
</gene>
<dbReference type="NCBIfam" id="NF003648">
    <property type="entry name" value="PRK05286.2-1"/>
    <property type="match status" value="1"/>
</dbReference>
<feature type="binding site" evidence="11">
    <location>
        <begin position="116"/>
        <end position="120"/>
    </location>
    <ligand>
        <name>substrate</name>
    </ligand>
</feature>
<evidence type="ECO:0000256" key="9">
    <source>
        <dbReference type="ARBA" id="ARBA00023136"/>
    </source>
</evidence>
<keyword evidence="9 11" id="KW-0472">Membrane</keyword>
<dbReference type="InterPro" id="IPR005719">
    <property type="entry name" value="Dihydroorotate_DH_2"/>
</dbReference>